<proteinExistence type="predicted"/>
<accession>A0ABQ2ESY4</accession>
<keyword evidence="2" id="KW-1185">Reference proteome</keyword>
<protein>
    <submittedName>
        <fullName evidence="1">Uncharacterized protein</fullName>
    </submittedName>
</protein>
<reference evidence="2" key="1">
    <citation type="journal article" date="2019" name="Int. J. Syst. Evol. Microbiol.">
        <title>The Global Catalogue of Microorganisms (GCM) 10K type strain sequencing project: providing services to taxonomists for standard genome sequencing and annotation.</title>
        <authorList>
            <consortium name="The Broad Institute Genomics Platform"/>
            <consortium name="The Broad Institute Genome Sequencing Center for Infectious Disease"/>
            <person name="Wu L."/>
            <person name="Ma J."/>
        </authorList>
    </citation>
    <scope>NUCLEOTIDE SEQUENCE [LARGE SCALE GENOMIC DNA]</scope>
    <source>
        <strain evidence="2">CGMCC 4.7275</strain>
    </source>
</reference>
<name>A0ABQ2ESY4_9ACTN</name>
<dbReference type="EMBL" id="BMMV01000029">
    <property type="protein sequence ID" value="GGK24189.1"/>
    <property type="molecule type" value="Genomic_DNA"/>
</dbReference>
<comment type="caution">
    <text evidence="1">The sequence shown here is derived from an EMBL/GenBank/DDBJ whole genome shotgun (WGS) entry which is preliminary data.</text>
</comment>
<evidence type="ECO:0000313" key="1">
    <source>
        <dbReference type="EMBL" id="GGK24189.1"/>
    </source>
</evidence>
<sequence length="86" mass="8943">MAPSTSLSLAAEPAFAALPASAEVSAPESQAVRVAVRATMATAARAKRADRGDRAARRELIGFSIDLLILGSPADIANSRPEIIRE</sequence>
<gene>
    <name evidence="1" type="ORF">GCM10011583_65170</name>
</gene>
<evidence type="ECO:0000313" key="2">
    <source>
        <dbReference type="Proteomes" id="UP000660265"/>
    </source>
</evidence>
<organism evidence="1 2">
    <name type="scientific">Streptomyces camponoticapitis</name>
    <dbReference type="NCBI Taxonomy" id="1616125"/>
    <lineage>
        <taxon>Bacteria</taxon>
        <taxon>Bacillati</taxon>
        <taxon>Actinomycetota</taxon>
        <taxon>Actinomycetes</taxon>
        <taxon>Kitasatosporales</taxon>
        <taxon>Streptomycetaceae</taxon>
        <taxon>Streptomyces</taxon>
    </lineage>
</organism>
<dbReference type="Proteomes" id="UP000660265">
    <property type="component" value="Unassembled WGS sequence"/>
</dbReference>